<dbReference type="HOGENOM" id="CLU_1886023_0_0_1"/>
<dbReference type="EMBL" id="KI925466">
    <property type="protein sequence ID" value="ETW75449.1"/>
    <property type="molecule type" value="Genomic_DNA"/>
</dbReference>
<evidence type="ECO:0000313" key="3">
    <source>
        <dbReference type="EMBL" id="ETW75449.1"/>
    </source>
</evidence>
<feature type="chain" id="PRO_5004843735" evidence="2">
    <location>
        <begin position="19"/>
        <end position="168"/>
    </location>
</feature>
<accession>W4JPQ3</accession>
<evidence type="ECO:0000313" key="4">
    <source>
        <dbReference type="Proteomes" id="UP000030671"/>
    </source>
</evidence>
<dbReference type="InParanoid" id="W4JPQ3"/>
<dbReference type="AlphaFoldDB" id="W4JPQ3"/>
<dbReference type="RefSeq" id="XP_009552866.1">
    <property type="nucleotide sequence ID" value="XM_009554571.1"/>
</dbReference>
<reference evidence="3 4" key="1">
    <citation type="journal article" date="2012" name="New Phytol.">
        <title>Insight into trade-off between wood decay and parasitism from the genome of a fungal forest pathogen.</title>
        <authorList>
            <person name="Olson A."/>
            <person name="Aerts A."/>
            <person name="Asiegbu F."/>
            <person name="Belbahri L."/>
            <person name="Bouzid O."/>
            <person name="Broberg A."/>
            <person name="Canback B."/>
            <person name="Coutinho P.M."/>
            <person name="Cullen D."/>
            <person name="Dalman K."/>
            <person name="Deflorio G."/>
            <person name="van Diepen L.T."/>
            <person name="Dunand C."/>
            <person name="Duplessis S."/>
            <person name="Durling M."/>
            <person name="Gonthier P."/>
            <person name="Grimwood J."/>
            <person name="Fossdal C.G."/>
            <person name="Hansson D."/>
            <person name="Henrissat B."/>
            <person name="Hietala A."/>
            <person name="Himmelstrand K."/>
            <person name="Hoffmeister D."/>
            <person name="Hogberg N."/>
            <person name="James T.Y."/>
            <person name="Karlsson M."/>
            <person name="Kohler A."/>
            <person name="Kues U."/>
            <person name="Lee Y.H."/>
            <person name="Lin Y.C."/>
            <person name="Lind M."/>
            <person name="Lindquist E."/>
            <person name="Lombard V."/>
            <person name="Lucas S."/>
            <person name="Lunden K."/>
            <person name="Morin E."/>
            <person name="Murat C."/>
            <person name="Park J."/>
            <person name="Raffaello T."/>
            <person name="Rouze P."/>
            <person name="Salamov A."/>
            <person name="Schmutz J."/>
            <person name="Solheim H."/>
            <person name="Stahlberg J."/>
            <person name="Velez H."/>
            <person name="de Vries R.P."/>
            <person name="Wiebenga A."/>
            <person name="Woodward S."/>
            <person name="Yakovlev I."/>
            <person name="Garbelotto M."/>
            <person name="Martin F."/>
            <person name="Grigoriev I.V."/>
            <person name="Stenlid J."/>
        </authorList>
    </citation>
    <scope>NUCLEOTIDE SEQUENCE [LARGE SCALE GENOMIC DNA]</scope>
    <source>
        <strain evidence="3 4">TC 32-1</strain>
    </source>
</reference>
<name>W4JPQ3_HETIT</name>
<gene>
    <name evidence="3" type="ORF">HETIRDRAFT_430810</name>
</gene>
<keyword evidence="4" id="KW-1185">Reference proteome</keyword>
<organism evidence="3 4">
    <name type="scientific">Heterobasidion irregulare (strain TC 32-1)</name>
    <dbReference type="NCBI Taxonomy" id="747525"/>
    <lineage>
        <taxon>Eukaryota</taxon>
        <taxon>Fungi</taxon>
        <taxon>Dikarya</taxon>
        <taxon>Basidiomycota</taxon>
        <taxon>Agaricomycotina</taxon>
        <taxon>Agaricomycetes</taxon>
        <taxon>Russulales</taxon>
        <taxon>Bondarzewiaceae</taxon>
        <taxon>Heterobasidion</taxon>
        <taxon>Heterobasidion annosum species complex</taxon>
    </lineage>
</organism>
<proteinExistence type="predicted"/>
<evidence type="ECO:0000256" key="2">
    <source>
        <dbReference type="SAM" id="SignalP"/>
    </source>
</evidence>
<dbReference type="GeneID" id="20674480"/>
<feature type="signal peptide" evidence="2">
    <location>
        <begin position="1"/>
        <end position="18"/>
    </location>
</feature>
<sequence>MALAWVLASVFLMRMVARISLRVCGAHASANVVGAAAATSVRPVFIWALRVTMLTPRTAVLTPHYTVFFPFPSLPALANLIKLQPFLVTLSLPALIFSALTRMLTPLLRRMRLYVADTDALASGCVCARGVLPDVLVFDSAVPQPDAPPKMYSSNSRPRADAPLPPPQ</sequence>
<dbReference type="KEGG" id="hir:HETIRDRAFT_430810"/>
<dbReference type="Proteomes" id="UP000030671">
    <property type="component" value="Unassembled WGS sequence"/>
</dbReference>
<protein>
    <submittedName>
        <fullName evidence="3">Uncharacterized protein</fullName>
    </submittedName>
</protein>
<dbReference type="eggNOG" id="ENOG502RC63">
    <property type="taxonomic scope" value="Eukaryota"/>
</dbReference>
<evidence type="ECO:0000256" key="1">
    <source>
        <dbReference type="SAM" id="MobiDB-lite"/>
    </source>
</evidence>
<keyword evidence="2" id="KW-0732">Signal</keyword>
<feature type="region of interest" description="Disordered" evidence="1">
    <location>
        <begin position="146"/>
        <end position="168"/>
    </location>
</feature>